<evidence type="ECO:0000256" key="4">
    <source>
        <dbReference type="ARBA" id="ARBA00022679"/>
    </source>
</evidence>
<keyword evidence="5 8" id="KW-0812">Transmembrane</keyword>
<comment type="similarity">
    <text evidence="8">Belongs to the MenA family. Type 1 subfamily.</text>
</comment>
<name>A0A7Y3SU23_9CLOT</name>
<protein>
    <recommendedName>
        <fullName evidence="8 9">1,4-dihydroxy-2-naphthoate octaprenyltransferase</fullName>
        <shortName evidence="8">DHNA-octaprenyltransferase</shortName>
        <ecNumber evidence="8 9">2.5.1.74</ecNumber>
    </recommendedName>
</protein>
<keyword evidence="3 8" id="KW-1003">Cell membrane</keyword>
<dbReference type="GO" id="GO:0005886">
    <property type="term" value="C:plasma membrane"/>
    <property type="evidence" value="ECO:0007669"/>
    <property type="project" value="UniProtKB-SubCell"/>
</dbReference>
<dbReference type="GO" id="GO:0046428">
    <property type="term" value="F:1,4-dihydroxy-2-naphthoate polyprenyltransferase activity"/>
    <property type="evidence" value="ECO:0007669"/>
    <property type="project" value="UniProtKB-UniRule"/>
</dbReference>
<dbReference type="PANTHER" id="PTHR13929:SF0">
    <property type="entry name" value="UBIA PRENYLTRANSFERASE DOMAIN-CONTAINING PROTEIN 1"/>
    <property type="match status" value="1"/>
</dbReference>
<dbReference type="RefSeq" id="WP_171296128.1">
    <property type="nucleotide sequence ID" value="NZ_CP087098.1"/>
</dbReference>
<gene>
    <name evidence="8 10" type="primary">menA</name>
    <name evidence="10" type="ORF">HLQ16_05435</name>
</gene>
<dbReference type="Gene3D" id="1.10.357.140">
    <property type="entry name" value="UbiA prenyltransferase"/>
    <property type="match status" value="1"/>
</dbReference>
<dbReference type="NCBIfam" id="TIGR00751">
    <property type="entry name" value="menA"/>
    <property type="match status" value="1"/>
</dbReference>
<feature type="transmembrane region" description="Helical" evidence="8">
    <location>
        <begin position="12"/>
        <end position="33"/>
    </location>
</feature>
<evidence type="ECO:0000256" key="2">
    <source>
        <dbReference type="ARBA" id="ARBA00022428"/>
    </source>
</evidence>
<feature type="transmembrane region" description="Helical" evidence="8">
    <location>
        <begin position="39"/>
        <end position="60"/>
    </location>
</feature>
<evidence type="ECO:0000256" key="1">
    <source>
        <dbReference type="ARBA" id="ARBA00004141"/>
    </source>
</evidence>
<evidence type="ECO:0000256" key="3">
    <source>
        <dbReference type="ARBA" id="ARBA00022475"/>
    </source>
</evidence>
<comment type="subcellular location">
    <subcellularLocation>
        <location evidence="8">Cell membrane</location>
        <topology evidence="8">Multi-pass membrane protein</topology>
    </subcellularLocation>
    <subcellularLocation>
        <location evidence="1">Membrane</location>
        <topology evidence="1">Multi-pass membrane protein</topology>
    </subcellularLocation>
</comment>
<feature type="transmembrane region" description="Helical" evidence="8">
    <location>
        <begin position="144"/>
        <end position="163"/>
    </location>
</feature>
<dbReference type="PIRSF" id="PIRSF005355">
    <property type="entry name" value="UBIAD1"/>
    <property type="match status" value="1"/>
</dbReference>
<feature type="transmembrane region" description="Helical" evidence="8">
    <location>
        <begin position="169"/>
        <end position="190"/>
    </location>
</feature>
<evidence type="ECO:0000256" key="5">
    <source>
        <dbReference type="ARBA" id="ARBA00022692"/>
    </source>
</evidence>
<evidence type="ECO:0000313" key="10">
    <source>
        <dbReference type="EMBL" id="NNU75369.1"/>
    </source>
</evidence>
<dbReference type="EC" id="2.5.1.74" evidence="8 9"/>
<comment type="function">
    <text evidence="8">Conversion of 1,4-dihydroxy-2-naphthoate (DHNA) to demethylmenaquinone (DMK).</text>
</comment>
<evidence type="ECO:0000256" key="6">
    <source>
        <dbReference type="ARBA" id="ARBA00022989"/>
    </source>
</evidence>
<reference evidence="10 11" key="1">
    <citation type="submission" date="2020-05" db="EMBL/GenBank/DDBJ databases">
        <title>Complete genome of Clostridium estertheticum subspecies estertheticum, isolated from Vacuum packed lamb meat from New Zealand imported to Switzerland.</title>
        <authorList>
            <person name="Wambui J."/>
            <person name="Stevens M.J.A."/>
            <person name="Stephan R."/>
        </authorList>
    </citation>
    <scope>NUCLEOTIDE SEQUENCE [LARGE SCALE GENOMIC DNA]</scope>
    <source>
        <strain evidence="10 11">CEST001</strain>
    </source>
</reference>
<evidence type="ECO:0000256" key="8">
    <source>
        <dbReference type="HAMAP-Rule" id="MF_01937"/>
    </source>
</evidence>
<feature type="transmembrane region" description="Helical" evidence="8">
    <location>
        <begin position="281"/>
        <end position="298"/>
    </location>
</feature>
<keyword evidence="6 8" id="KW-1133">Transmembrane helix</keyword>
<comment type="catalytic activity">
    <reaction evidence="8">
        <text>an all-trans-polyprenyl diphosphate + 1,4-dihydroxy-2-naphthoate + H(+) = a 2-demethylmenaquinol + CO2 + diphosphate</text>
        <dbReference type="Rhea" id="RHEA:26478"/>
        <dbReference type="Rhea" id="RHEA-COMP:9563"/>
        <dbReference type="Rhea" id="RHEA-COMP:9564"/>
        <dbReference type="ChEBI" id="CHEBI:11173"/>
        <dbReference type="ChEBI" id="CHEBI:15378"/>
        <dbReference type="ChEBI" id="CHEBI:16526"/>
        <dbReference type="ChEBI" id="CHEBI:33019"/>
        <dbReference type="ChEBI" id="CHEBI:55437"/>
        <dbReference type="ChEBI" id="CHEBI:58914"/>
        <dbReference type="EC" id="2.5.1.74"/>
    </reaction>
</comment>
<dbReference type="GO" id="GO:0042371">
    <property type="term" value="P:vitamin K biosynthetic process"/>
    <property type="evidence" value="ECO:0007669"/>
    <property type="project" value="TreeGrafter"/>
</dbReference>
<dbReference type="UniPathway" id="UPA00079">
    <property type="reaction ID" value="UER00168"/>
</dbReference>
<dbReference type="CDD" id="cd13962">
    <property type="entry name" value="PT_UbiA_UBIAD1"/>
    <property type="match status" value="1"/>
</dbReference>
<dbReference type="AlphaFoldDB" id="A0A7Y3SU23"/>
<comment type="pathway">
    <text evidence="8">Quinol/quinone metabolism; menaquinone biosynthesis; menaquinol from 1,4-dihydroxy-2-naphthoate: step 1/2.</text>
</comment>
<dbReference type="InterPro" id="IPR044878">
    <property type="entry name" value="UbiA_sf"/>
</dbReference>
<dbReference type="InterPro" id="IPR000537">
    <property type="entry name" value="UbiA_prenyltransferase"/>
</dbReference>
<comment type="caution">
    <text evidence="10">The sequence shown here is derived from an EMBL/GenBank/DDBJ whole genome shotgun (WGS) entry which is preliminary data.</text>
</comment>
<dbReference type="InterPro" id="IPR026046">
    <property type="entry name" value="UBIAD1"/>
</dbReference>
<evidence type="ECO:0000313" key="11">
    <source>
        <dbReference type="Proteomes" id="UP000531659"/>
    </source>
</evidence>
<dbReference type="PANTHER" id="PTHR13929">
    <property type="entry name" value="1,4-DIHYDROXY-2-NAPHTHOATE OCTAPRENYLTRANSFERASE"/>
    <property type="match status" value="1"/>
</dbReference>
<dbReference type="InterPro" id="IPR004657">
    <property type="entry name" value="MenA"/>
</dbReference>
<dbReference type="GO" id="GO:0009234">
    <property type="term" value="P:menaquinone biosynthetic process"/>
    <property type="evidence" value="ECO:0007669"/>
    <property type="project" value="UniProtKB-UniRule"/>
</dbReference>
<organism evidence="10 11">
    <name type="scientific">Clostridium estertheticum</name>
    <dbReference type="NCBI Taxonomy" id="238834"/>
    <lineage>
        <taxon>Bacteria</taxon>
        <taxon>Bacillati</taxon>
        <taxon>Bacillota</taxon>
        <taxon>Clostridia</taxon>
        <taxon>Eubacteriales</taxon>
        <taxon>Clostridiaceae</taxon>
        <taxon>Clostridium</taxon>
    </lineage>
</organism>
<dbReference type="Pfam" id="PF01040">
    <property type="entry name" value="UbiA"/>
    <property type="match status" value="1"/>
</dbReference>
<evidence type="ECO:0000256" key="7">
    <source>
        <dbReference type="ARBA" id="ARBA00023136"/>
    </source>
</evidence>
<sequence length="299" mass="32645">MISGNIKTWLRAIRPFSFTGSVIPVTIGSILAIKQNNFQFGFFILSVVAILLLHTAVNLLNDHDDYENKVDTEDSYGSSGVIRENLLSSKQILRSGMLCLILGSIIGLFLSYEKGVFVLILGLIGALGGYSYTGKPLMLKYKGLGAPLVFLLFGPLMVIGSYYVQMQDISADVILISIPVGLLTTAILHANDIRDIIHDKKAGIKTLSMLVGKNNAKKIYYGMLILSYLSLIIIIFFGVLPLLSLLCLITLPIAFSNSKTLYNSDISISGLITLDKSTGKLQAQFGILLIFSILLNFLL</sequence>
<proteinExistence type="inferred from homology"/>
<feature type="transmembrane region" description="Helical" evidence="8">
    <location>
        <begin position="116"/>
        <end position="132"/>
    </location>
</feature>
<keyword evidence="2 8" id="KW-0474">Menaquinone biosynthesis</keyword>
<keyword evidence="4 8" id="KW-0808">Transferase</keyword>
<dbReference type="HAMAP" id="MF_01937">
    <property type="entry name" value="MenA_1"/>
    <property type="match status" value="1"/>
</dbReference>
<dbReference type="EMBL" id="JABEYB010000003">
    <property type="protein sequence ID" value="NNU75369.1"/>
    <property type="molecule type" value="Genomic_DNA"/>
</dbReference>
<feature type="transmembrane region" description="Helical" evidence="8">
    <location>
        <begin position="92"/>
        <end position="110"/>
    </location>
</feature>
<evidence type="ECO:0000256" key="9">
    <source>
        <dbReference type="NCBIfam" id="TIGR00751"/>
    </source>
</evidence>
<keyword evidence="7 8" id="KW-0472">Membrane</keyword>
<accession>A0A7Y3SU23</accession>
<feature type="transmembrane region" description="Helical" evidence="8">
    <location>
        <begin position="225"/>
        <end position="255"/>
    </location>
</feature>
<dbReference type="Proteomes" id="UP000531659">
    <property type="component" value="Unassembled WGS sequence"/>
</dbReference>